<dbReference type="InterPro" id="IPR007627">
    <property type="entry name" value="RNA_pol_sigma70_r2"/>
</dbReference>
<reference evidence="8 9" key="1">
    <citation type="submission" date="2016-10" db="EMBL/GenBank/DDBJ databases">
        <authorList>
            <person name="de Groot N.N."/>
        </authorList>
    </citation>
    <scope>NUCLEOTIDE SEQUENCE [LARGE SCALE GENOMIC DNA]</scope>
    <source>
        <strain evidence="8 9">DSM 14858</strain>
    </source>
</reference>
<dbReference type="GO" id="GO:0003677">
    <property type="term" value="F:DNA binding"/>
    <property type="evidence" value="ECO:0007669"/>
    <property type="project" value="UniProtKB-KW"/>
</dbReference>
<evidence type="ECO:0000313" key="9">
    <source>
        <dbReference type="Proteomes" id="UP000199283"/>
    </source>
</evidence>
<feature type="domain" description="RNA polymerase sigma factor 70 region 4 type 2" evidence="7">
    <location>
        <begin position="138"/>
        <end position="189"/>
    </location>
</feature>
<protein>
    <submittedName>
        <fullName evidence="8">RNA polymerase, sigma subunit, ECF family</fullName>
    </submittedName>
</protein>
<dbReference type="EMBL" id="FNZQ01000006">
    <property type="protein sequence ID" value="SEL58371.1"/>
    <property type="molecule type" value="Genomic_DNA"/>
</dbReference>
<keyword evidence="5" id="KW-0804">Transcription</keyword>
<gene>
    <name evidence="8" type="ORF">SAMN04488526_3043</name>
</gene>
<dbReference type="SUPFAM" id="SSF88659">
    <property type="entry name" value="Sigma3 and sigma4 domains of RNA polymerase sigma factors"/>
    <property type="match status" value="1"/>
</dbReference>
<dbReference type="PANTHER" id="PTHR43133:SF8">
    <property type="entry name" value="RNA POLYMERASE SIGMA FACTOR HI_1459-RELATED"/>
    <property type="match status" value="1"/>
</dbReference>
<comment type="similarity">
    <text evidence="1">Belongs to the sigma-70 factor family. ECF subfamily.</text>
</comment>
<evidence type="ECO:0000259" key="6">
    <source>
        <dbReference type="Pfam" id="PF04542"/>
    </source>
</evidence>
<dbReference type="InterPro" id="IPR013249">
    <property type="entry name" value="RNA_pol_sigma70_r4_t2"/>
</dbReference>
<sequence length="203" mass="21316">MRAALSPAYAGGAMEDAREIEAGLLARAGQGDGAAAAALLDRLGPRLMAFSLRMTAGDRALAEDIVQEAFLRLWKRAASWDAAGAAQMSTWLGRVAANLAVDAKRRSARTAPLDDAGEPADDAMPVLAGMIRAEGLSALDAALASLPDRQRQAVVLRHVEGYSNPDIAAMLGCGVEAVESLTARGKRRLADLLRETEGDDHGR</sequence>
<feature type="domain" description="RNA polymerase sigma-70 region 2" evidence="6">
    <location>
        <begin position="40"/>
        <end position="110"/>
    </location>
</feature>
<dbReference type="InterPro" id="IPR013325">
    <property type="entry name" value="RNA_pol_sigma_r2"/>
</dbReference>
<evidence type="ECO:0000256" key="4">
    <source>
        <dbReference type="ARBA" id="ARBA00023125"/>
    </source>
</evidence>
<dbReference type="STRING" id="188906.SAMN04488526_3043"/>
<dbReference type="GO" id="GO:0016987">
    <property type="term" value="F:sigma factor activity"/>
    <property type="evidence" value="ECO:0007669"/>
    <property type="project" value="UniProtKB-KW"/>
</dbReference>
<proteinExistence type="inferred from homology"/>
<keyword evidence="3" id="KW-0731">Sigma factor</keyword>
<name>A0A1H7RDQ6_9RHOB</name>
<dbReference type="InterPro" id="IPR039425">
    <property type="entry name" value="RNA_pol_sigma-70-like"/>
</dbReference>
<dbReference type="InterPro" id="IPR014284">
    <property type="entry name" value="RNA_pol_sigma-70_dom"/>
</dbReference>
<organism evidence="8 9">
    <name type="scientific">Jannaschia helgolandensis</name>
    <dbReference type="NCBI Taxonomy" id="188906"/>
    <lineage>
        <taxon>Bacteria</taxon>
        <taxon>Pseudomonadati</taxon>
        <taxon>Pseudomonadota</taxon>
        <taxon>Alphaproteobacteria</taxon>
        <taxon>Rhodobacterales</taxon>
        <taxon>Roseobacteraceae</taxon>
        <taxon>Jannaschia</taxon>
    </lineage>
</organism>
<dbReference type="PANTHER" id="PTHR43133">
    <property type="entry name" value="RNA POLYMERASE ECF-TYPE SIGMA FACTO"/>
    <property type="match status" value="1"/>
</dbReference>
<dbReference type="GO" id="GO:0006352">
    <property type="term" value="P:DNA-templated transcription initiation"/>
    <property type="evidence" value="ECO:0007669"/>
    <property type="project" value="InterPro"/>
</dbReference>
<keyword evidence="9" id="KW-1185">Reference proteome</keyword>
<dbReference type="Pfam" id="PF04542">
    <property type="entry name" value="Sigma70_r2"/>
    <property type="match status" value="1"/>
</dbReference>
<dbReference type="SUPFAM" id="SSF88946">
    <property type="entry name" value="Sigma2 domain of RNA polymerase sigma factors"/>
    <property type="match status" value="1"/>
</dbReference>
<dbReference type="InterPro" id="IPR036388">
    <property type="entry name" value="WH-like_DNA-bd_sf"/>
</dbReference>
<dbReference type="Gene3D" id="1.10.10.10">
    <property type="entry name" value="Winged helix-like DNA-binding domain superfamily/Winged helix DNA-binding domain"/>
    <property type="match status" value="1"/>
</dbReference>
<evidence type="ECO:0000256" key="3">
    <source>
        <dbReference type="ARBA" id="ARBA00023082"/>
    </source>
</evidence>
<dbReference type="NCBIfam" id="TIGR02937">
    <property type="entry name" value="sigma70-ECF"/>
    <property type="match status" value="1"/>
</dbReference>
<dbReference type="CDD" id="cd06171">
    <property type="entry name" value="Sigma70_r4"/>
    <property type="match status" value="1"/>
</dbReference>
<dbReference type="AlphaFoldDB" id="A0A1H7RDQ6"/>
<dbReference type="Pfam" id="PF08281">
    <property type="entry name" value="Sigma70_r4_2"/>
    <property type="match status" value="1"/>
</dbReference>
<keyword evidence="2" id="KW-0805">Transcription regulation</keyword>
<dbReference type="Gene3D" id="1.10.1740.10">
    <property type="match status" value="1"/>
</dbReference>
<dbReference type="Proteomes" id="UP000199283">
    <property type="component" value="Unassembled WGS sequence"/>
</dbReference>
<evidence type="ECO:0000256" key="5">
    <source>
        <dbReference type="ARBA" id="ARBA00023163"/>
    </source>
</evidence>
<evidence type="ECO:0000259" key="7">
    <source>
        <dbReference type="Pfam" id="PF08281"/>
    </source>
</evidence>
<dbReference type="InterPro" id="IPR013324">
    <property type="entry name" value="RNA_pol_sigma_r3/r4-like"/>
</dbReference>
<evidence type="ECO:0000256" key="1">
    <source>
        <dbReference type="ARBA" id="ARBA00010641"/>
    </source>
</evidence>
<keyword evidence="4" id="KW-0238">DNA-binding</keyword>
<accession>A0A1H7RDQ6</accession>
<evidence type="ECO:0000313" key="8">
    <source>
        <dbReference type="EMBL" id="SEL58371.1"/>
    </source>
</evidence>
<evidence type="ECO:0000256" key="2">
    <source>
        <dbReference type="ARBA" id="ARBA00023015"/>
    </source>
</evidence>